<evidence type="ECO:0000313" key="1">
    <source>
        <dbReference type="EMBL" id="GAM02460.1"/>
    </source>
</evidence>
<sequence length="78" mass="8253">MTGIPLMFGNVVPSGGWRGKLAGRRPVRQTAIMKTPSPFAILVLSGFIGLLTGKFGLWFPLGMATAIIVAIVQNKRAG</sequence>
<comment type="caution">
    <text evidence="1">The sequence shown here is derived from an EMBL/GenBank/DDBJ whole genome shotgun (WGS) entry which is preliminary data.</text>
</comment>
<accession>A0A0A1WAG7</accession>
<gene>
    <name evidence="1" type="ORF">SP5_087_00460</name>
</gene>
<reference evidence="1 2" key="1">
    <citation type="submission" date="2014-11" db="EMBL/GenBank/DDBJ databases">
        <title>Whole genome shotgun sequence of Sphingomonas parapaucimobilis NBRC 15100.</title>
        <authorList>
            <person name="Katano-Makiyama Y."/>
            <person name="Hosoyama A."/>
            <person name="Hashimoto M."/>
            <person name="Hosoyama Y."/>
            <person name="Noguchi M."/>
            <person name="Numata M."/>
            <person name="Tsuchikane K."/>
            <person name="Hirakata S."/>
            <person name="Uohara A."/>
            <person name="Shimodaira J."/>
            <person name="Ohji S."/>
            <person name="Ichikawa N."/>
            <person name="Kimura A."/>
            <person name="Yamazoe A."/>
            <person name="Fujita N."/>
        </authorList>
    </citation>
    <scope>NUCLEOTIDE SEQUENCE [LARGE SCALE GENOMIC DNA]</scope>
    <source>
        <strain evidence="1 2">NBRC 15100</strain>
    </source>
</reference>
<organism evidence="1 2">
    <name type="scientific">Sphingomonas parapaucimobilis NBRC 15100</name>
    <dbReference type="NCBI Taxonomy" id="1219049"/>
    <lineage>
        <taxon>Bacteria</taxon>
        <taxon>Pseudomonadati</taxon>
        <taxon>Pseudomonadota</taxon>
        <taxon>Alphaproteobacteria</taxon>
        <taxon>Sphingomonadales</taxon>
        <taxon>Sphingomonadaceae</taxon>
        <taxon>Sphingomonas</taxon>
    </lineage>
</organism>
<protein>
    <submittedName>
        <fullName evidence="1">Uncharacterized protein</fullName>
    </submittedName>
</protein>
<keyword evidence="2" id="KW-1185">Reference proteome</keyword>
<proteinExistence type="predicted"/>
<dbReference type="EMBL" id="BBPI01000087">
    <property type="protein sequence ID" value="GAM02460.1"/>
    <property type="molecule type" value="Genomic_DNA"/>
</dbReference>
<dbReference type="AlphaFoldDB" id="A0A0A1WAG7"/>
<name>A0A0A1WAG7_9SPHN</name>
<dbReference type="Proteomes" id="UP000032305">
    <property type="component" value="Unassembled WGS sequence"/>
</dbReference>
<evidence type="ECO:0000313" key="2">
    <source>
        <dbReference type="Proteomes" id="UP000032305"/>
    </source>
</evidence>
<dbReference type="eggNOG" id="ENOG502ZIHY">
    <property type="taxonomic scope" value="Bacteria"/>
</dbReference>